<dbReference type="EMBL" id="JBHRTG010000019">
    <property type="protein sequence ID" value="MFC3164849.1"/>
    <property type="molecule type" value="Genomic_DNA"/>
</dbReference>
<dbReference type="PANTHER" id="PTHR43179:SF12">
    <property type="entry name" value="GALACTOFURANOSYLTRANSFERASE GLFT2"/>
    <property type="match status" value="1"/>
</dbReference>
<organism evidence="4 5">
    <name type="scientific">Ciceribacter thiooxidans</name>
    <dbReference type="NCBI Taxonomy" id="1969821"/>
    <lineage>
        <taxon>Bacteria</taxon>
        <taxon>Pseudomonadati</taxon>
        <taxon>Pseudomonadota</taxon>
        <taxon>Alphaproteobacteria</taxon>
        <taxon>Hyphomicrobiales</taxon>
        <taxon>Rhizobiaceae</taxon>
        <taxon>Ciceribacter</taxon>
    </lineage>
</organism>
<dbReference type="RefSeq" id="WP_182307941.1">
    <property type="nucleotide sequence ID" value="NZ_CP059897.1"/>
</dbReference>
<keyword evidence="3 4" id="KW-0808">Transferase</keyword>
<dbReference type="Gene3D" id="3.90.550.10">
    <property type="entry name" value="Spore Coat Polysaccharide Biosynthesis Protein SpsA, Chain A"/>
    <property type="match status" value="1"/>
</dbReference>
<evidence type="ECO:0000313" key="4">
    <source>
        <dbReference type="EMBL" id="MFC3164849.1"/>
    </source>
</evidence>
<evidence type="ECO:0000313" key="5">
    <source>
        <dbReference type="Proteomes" id="UP001595647"/>
    </source>
</evidence>
<reference evidence="5" key="1">
    <citation type="journal article" date="2019" name="Int. J. Syst. Evol. Microbiol.">
        <title>The Global Catalogue of Microorganisms (GCM) 10K type strain sequencing project: providing services to taxonomists for standard genome sequencing and annotation.</title>
        <authorList>
            <consortium name="The Broad Institute Genomics Platform"/>
            <consortium name="The Broad Institute Genome Sequencing Center for Infectious Disease"/>
            <person name="Wu L."/>
            <person name="Ma J."/>
        </authorList>
    </citation>
    <scope>NUCLEOTIDE SEQUENCE [LARGE SCALE GENOMIC DNA]</scope>
    <source>
        <strain evidence="5">KCTC 52231</strain>
    </source>
</reference>
<evidence type="ECO:0000256" key="2">
    <source>
        <dbReference type="ARBA" id="ARBA00022676"/>
    </source>
</evidence>
<dbReference type="EC" id="2.4.-.-" evidence="4"/>
<protein>
    <submittedName>
        <fullName evidence="4">Glycosyltransferase family 2 protein</fullName>
        <ecNumber evidence="4">2.4.-.-</ecNumber>
    </submittedName>
</protein>
<keyword evidence="5" id="KW-1185">Reference proteome</keyword>
<evidence type="ECO:0000256" key="3">
    <source>
        <dbReference type="ARBA" id="ARBA00022679"/>
    </source>
</evidence>
<comment type="similarity">
    <text evidence="1">Belongs to the glycosyltransferase 2 family.</text>
</comment>
<comment type="caution">
    <text evidence="4">The sequence shown here is derived from an EMBL/GenBank/DDBJ whole genome shotgun (WGS) entry which is preliminary data.</text>
</comment>
<accession>A0ABV7I2F3</accession>
<proteinExistence type="inferred from homology"/>
<dbReference type="SUPFAM" id="SSF53448">
    <property type="entry name" value="Nucleotide-diphospho-sugar transferases"/>
    <property type="match status" value="1"/>
</dbReference>
<name>A0ABV7I2F3_9HYPH</name>
<dbReference type="GO" id="GO:0016757">
    <property type="term" value="F:glycosyltransferase activity"/>
    <property type="evidence" value="ECO:0007669"/>
    <property type="project" value="UniProtKB-KW"/>
</dbReference>
<dbReference type="Proteomes" id="UP001595647">
    <property type="component" value="Unassembled WGS sequence"/>
</dbReference>
<keyword evidence="2 4" id="KW-0328">Glycosyltransferase</keyword>
<evidence type="ECO:0000256" key="1">
    <source>
        <dbReference type="ARBA" id="ARBA00006739"/>
    </source>
</evidence>
<gene>
    <name evidence="4" type="ORF">ACFOHV_16340</name>
</gene>
<dbReference type="PANTHER" id="PTHR43179">
    <property type="entry name" value="RHAMNOSYLTRANSFERASE WBBL"/>
    <property type="match status" value="1"/>
</dbReference>
<sequence>MKNLQKTIKKLLKPAATEVFSPAVRAAFDGDVYLNANPDVARAGVDPLQHYYTYGVHEGRRPPTGFASAIIALAHKGDQSAARMRRAQIAPMPSRSLQELVIDEAKTDDTLGVHFPLPDGATIVCGVVLYNNEEDEIERLLRSIRRSVGVDQVSFVIAVINNGEQLTSAMHDVLRDYGAVPLENKDGNIGSSAGHTRLMQYAFVSLGAVAYMTLNPDGFFHPRALERMTRMAHRHAWGAAIEAAQLPNENGKYVNPDTLDTEWAVTACALFPRRIWEKVGGFNPHIFLYCDDVDYGWEIRRKGFMVKYCARAYYFHDYASRTAVSEFFQRNRLEAGRYLGHRWRNSEFRQFCEMRLLEMGFYTSVEEMPAIDHLPIIKGSVDAANFGNEFFFAQRRW</sequence>
<dbReference type="InterPro" id="IPR029044">
    <property type="entry name" value="Nucleotide-diphossugar_trans"/>
</dbReference>